<evidence type="ECO:0000259" key="1">
    <source>
        <dbReference type="Pfam" id="PF01869"/>
    </source>
</evidence>
<dbReference type="EMBL" id="CVRL01000046">
    <property type="protein sequence ID" value="CRL12850.1"/>
    <property type="molecule type" value="Genomic_DNA"/>
</dbReference>
<dbReference type="Proteomes" id="UP000043764">
    <property type="component" value="Unassembled WGS sequence"/>
</dbReference>
<gene>
    <name evidence="2" type="primary">gspK</name>
    <name evidence="2" type="ORF">NIT7321_03731</name>
</gene>
<dbReference type="InterPro" id="IPR052519">
    <property type="entry name" value="Euk-type_GlcNAc_Kinase"/>
</dbReference>
<dbReference type="InterPro" id="IPR002731">
    <property type="entry name" value="ATPase_BadF"/>
</dbReference>
<organism evidence="2 3">
    <name type="scientific">Phaeobacter italicus</name>
    <dbReference type="NCBI Taxonomy" id="481446"/>
    <lineage>
        <taxon>Bacteria</taxon>
        <taxon>Pseudomonadati</taxon>
        <taxon>Pseudomonadota</taxon>
        <taxon>Alphaproteobacteria</taxon>
        <taxon>Rhodobacterales</taxon>
        <taxon>Roseobacteraceae</taxon>
        <taxon>Phaeobacter</taxon>
    </lineage>
</organism>
<keyword evidence="2" id="KW-0808">Transferase</keyword>
<dbReference type="EC" id="2.7.1.8" evidence="2"/>
<evidence type="ECO:0000313" key="2">
    <source>
        <dbReference type="EMBL" id="CRL12850.1"/>
    </source>
</evidence>
<accession>A0A0H5DJC9</accession>
<dbReference type="AlphaFoldDB" id="A0A0H5DJC9"/>
<feature type="domain" description="ATPase BadF/BadG/BcrA/BcrD type" evidence="1">
    <location>
        <begin position="22"/>
        <end position="262"/>
    </location>
</feature>
<dbReference type="InterPro" id="IPR043129">
    <property type="entry name" value="ATPase_NBD"/>
</dbReference>
<dbReference type="CDD" id="cd24082">
    <property type="entry name" value="ASKHA_NBD_GspK-like"/>
    <property type="match status" value="1"/>
</dbReference>
<name>A0A0H5DJC9_9RHOB</name>
<reference evidence="3" key="1">
    <citation type="submission" date="2015-05" db="EMBL/GenBank/DDBJ databases">
        <authorList>
            <person name="Rodrigo-Torres Lidia"/>
            <person name="Arahal R.David."/>
        </authorList>
    </citation>
    <scope>NUCLEOTIDE SEQUENCE [LARGE SCALE GENOMIC DNA]</scope>
    <source>
        <strain evidence="3">CECT 7321</strain>
    </source>
</reference>
<dbReference type="PANTHER" id="PTHR43190">
    <property type="entry name" value="N-ACETYL-D-GLUCOSAMINE KINASE"/>
    <property type="match status" value="1"/>
</dbReference>
<dbReference type="Gene3D" id="3.30.420.40">
    <property type="match status" value="2"/>
</dbReference>
<dbReference type="GO" id="GO:0047931">
    <property type="term" value="F:glucosamine kinase activity"/>
    <property type="evidence" value="ECO:0007669"/>
    <property type="project" value="UniProtKB-EC"/>
</dbReference>
<protein>
    <submittedName>
        <fullName evidence="2">Glucosamine kinase GspK</fullName>
        <ecNumber evidence="2">2.7.1.8</ecNumber>
    </submittedName>
</protein>
<proteinExistence type="predicted"/>
<keyword evidence="2" id="KW-0418">Kinase</keyword>
<dbReference type="STRING" id="481446.NIT7645_02075"/>
<sequence>MRIGMVMNLPYPHPILSPVVAVDGGGTTCRIACVSAQGRCVVEVGPANVSSDYDGALGRLRDGIAELASHVTGGAEALYGAPAYLGLAGVASPRIAARVAADLPFQVVRVEDDRHPALAGAHGDADGAIAHCGTGSFLALQAGEARRFAGGWGPVLGDEASAQWIGRRALAVALNAHDGLAEQSDLTRRLLADYDGTGGIVAFAAEAPPHELGQIARRVTAAAQAGDVAGQGLMREGAGYLWQALGAMGWTPQMALCLTGGIGPLYAPYLPPEAQAAIVAPKGAPIEGAIALAYALQKEQTQ</sequence>
<dbReference type="Pfam" id="PF01869">
    <property type="entry name" value="BcrAD_BadFG"/>
    <property type="match status" value="1"/>
</dbReference>
<keyword evidence="3" id="KW-1185">Reference proteome</keyword>
<dbReference type="RefSeq" id="WP_243445140.1">
    <property type="nucleotide sequence ID" value="NZ_CVRL01000046.1"/>
</dbReference>
<dbReference type="PANTHER" id="PTHR43190:SF3">
    <property type="entry name" value="N-ACETYL-D-GLUCOSAMINE KINASE"/>
    <property type="match status" value="1"/>
</dbReference>
<dbReference type="SUPFAM" id="SSF53067">
    <property type="entry name" value="Actin-like ATPase domain"/>
    <property type="match status" value="2"/>
</dbReference>
<evidence type="ECO:0000313" key="3">
    <source>
        <dbReference type="Proteomes" id="UP000043764"/>
    </source>
</evidence>